<dbReference type="PANTHER" id="PTHR30629:SF2">
    <property type="entry name" value="PROPHAGE INTEGRASE INTS-RELATED"/>
    <property type="match status" value="1"/>
</dbReference>
<dbReference type="InterPro" id="IPR010998">
    <property type="entry name" value="Integrase_recombinase_N"/>
</dbReference>
<dbReference type="InterPro" id="IPR002104">
    <property type="entry name" value="Integrase_catalytic"/>
</dbReference>
<dbReference type="GO" id="GO:0015074">
    <property type="term" value="P:DNA integration"/>
    <property type="evidence" value="ECO:0007669"/>
    <property type="project" value="UniProtKB-KW"/>
</dbReference>
<dbReference type="PANTHER" id="PTHR30629">
    <property type="entry name" value="PROPHAGE INTEGRASE"/>
    <property type="match status" value="1"/>
</dbReference>
<accession>A0A0A8VLA6</accession>
<gene>
    <name evidence="7" type="primary">intS_3</name>
    <name evidence="6" type="ORF">CSF007_14980</name>
    <name evidence="7" type="ORF">NCTC10476_02724</name>
</gene>
<dbReference type="InterPro" id="IPR050808">
    <property type="entry name" value="Phage_Integrase"/>
</dbReference>
<dbReference type="Proteomes" id="UP000255169">
    <property type="component" value="Unassembled WGS sequence"/>
</dbReference>
<dbReference type="InterPro" id="IPR011010">
    <property type="entry name" value="DNA_brk_join_enz"/>
</dbReference>
<dbReference type="RefSeq" id="WP_004722535.1">
    <property type="nucleotide sequence ID" value="NZ_CCYO01000007.1"/>
</dbReference>
<reference evidence="7 8" key="2">
    <citation type="submission" date="2018-06" db="EMBL/GenBank/DDBJ databases">
        <authorList>
            <consortium name="Pathogen Informatics"/>
            <person name="Doyle S."/>
        </authorList>
    </citation>
    <scope>NUCLEOTIDE SEQUENCE [LARGE SCALE GENOMIC DNA]</scope>
    <source>
        <strain evidence="7 8">NCTC10476</strain>
    </source>
</reference>
<proteinExistence type="inferred from homology"/>
<keyword evidence="2" id="KW-0229">DNA integration</keyword>
<dbReference type="Pfam" id="PF00589">
    <property type="entry name" value="Phage_integrase"/>
    <property type="match status" value="1"/>
</dbReference>
<dbReference type="GO" id="GO:0006310">
    <property type="term" value="P:DNA recombination"/>
    <property type="evidence" value="ECO:0007669"/>
    <property type="project" value="UniProtKB-KW"/>
</dbReference>
<keyword evidence="4" id="KW-0233">DNA recombination</keyword>
<dbReference type="InterPro" id="IPR025166">
    <property type="entry name" value="Integrase_DNA_bind_dom"/>
</dbReference>
<dbReference type="GO" id="GO:0003677">
    <property type="term" value="F:DNA binding"/>
    <property type="evidence" value="ECO:0007669"/>
    <property type="project" value="UniProtKB-KW"/>
</dbReference>
<dbReference type="EMBL" id="UHJG01000001">
    <property type="protein sequence ID" value="SUQ01373.1"/>
    <property type="molecule type" value="Genomic_DNA"/>
</dbReference>
<evidence type="ECO:0000259" key="5">
    <source>
        <dbReference type="PROSITE" id="PS51898"/>
    </source>
</evidence>
<keyword evidence="8" id="KW-1185">Reference proteome</keyword>
<dbReference type="Pfam" id="PF22022">
    <property type="entry name" value="Phage_int_M"/>
    <property type="match status" value="1"/>
</dbReference>
<organism evidence="6">
    <name type="scientific">Yersinia ruckeri</name>
    <dbReference type="NCBI Taxonomy" id="29486"/>
    <lineage>
        <taxon>Bacteria</taxon>
        <taxon>Pseudomonadati</taxon>
        <taxon>Pseudomonadota</taxon>
        <taxon>Gammaproteobacteria</taxon>
        <taxon>Enterobacterales</taxon>
        <taxon>Yersiniaceae</taxon>
        <taxon>Yersinia</taxon>
    </lineage>
</organism>
<dbReference type="AlphaFoldDB" id="A0A0A8VLA6"/>
<dbReference type="GeneID" id="66880597"/>
<dbReference type="InterPro" id="IPR013762">
    <property type="entry name" value="Integrase-like_cat_sf"/>
</dbReference>
<evidence type="ECO:0000256" key="2">
    <source>
        <dbReference type="ARBA" id="ARBA00022908"/>
    </source>
</evidence>
<sequence length="402" mass="46541">MPLNARQVETAKPKEKDYKLTDERGLFLLVTTNGRKYWRMKYRVSGKEKKLSIGVYPDISLAEARLKREEARKLLAEGHDPSEQKQREKQTKKFTVENTFHTLATEWHTYKCTSWSASYAESVLEALEKDIFPHVGKRPVTEILPLEMLQVLRLIEKRGALEKMRKVRQFCNQIFRYAIATGRATVNPVAELAGALSPPKTEHFPHLIARELPEFLQKLAEYHGSSLTRLATRLLLLTGVRTVELRAAEWQEFDFDNALWTVPESRMKMRRKHVVPLTRQVVAILRELQNVTGSYRLVFPGRNDVNKPMSEASINMVLKRIGYDGKATGHGFRHTMSTILHEQSYNSAWIELQLAHADKNSIRGTYNHALYLEQRREMMQWYADYIDYLEHGGVMSKPSAEQ</sequence>
<evidence type="ECO:0000256" key="3">
    <source>
        <dbReference type="ARBA" id="ARBA00023125"/>
    </source>
</evidence>
<dbReference type="Gene3D" id="1.10.443.10">
    <property type="entry name" value="Intergrase catalytic core"/>
    <property type="match status" value="1"/>
</dbReference>
<evidence type="ECO:0000313" key="8">
    <source>
        <dbReference type="Proteomes" id="UP000255169"/>
    </source>
</evidence>
<comment type="similarity">
    <text evidence="1">Belongs to the 'phage' integrase family.</text>
</comment>
<reference evidence="6" key="1">
    <citation type="journal article" date="2015" name="Genome Announc.">
        <title>Complete Genome Sequence of Yersinia ruckeri Strain CSF007-82, Etiologic Agent of Red Mouth Disease in Salmonid Fish.</title>
        <authorList>
            <person name="Nelson M.C."/>
            <person name="LaPatra S.E."/>
            <person name="Welch T.J."/>
            <person name="Graf J."/>
        </authorList>
    </citation>
    <scope>NUCLEOTIDE SEQUENCE</scope>
    <source>
        <strain evidence="6">CSF007-82</strain>
    </source>
</reference>
<dbReference type="OrthoDB" id="9795573at2"/>
<evidence type="ECO:0000313" key="7">
    <source>
        <dbReference type="EMBL" id="SUQ01373.1"/>
    </source>
</evidence>
<evidence type="ECO:0000313" key="6">
    <source>
        <dbReference type="EMBL" id="CEK28719.1"/>
    </source>
</evidence>
<feature type="domain" description="Tyr recombinase" evidence="5">
    <location>
        <begin position="202"/>
        <end position="379"/>
    </location>
</feature>
<evidence type="ECO:0000256" key="4">
    <source>
        <dbReference type="ARBA" id="ARBA00023172"/>
    </source>
</evidence>
<dbReference type="InterPro" id="IPR053876">
    <property type="entry name" value="Phage_int_M"/>
</dbReference>
<dbReference type="Gene3D" id="3.30.160.390">
    <property type="entry name" value="Integrase, DNA-binding domain"/>
    <property type="match status" value="1"/>
</dbReference>
<dbReference type="CDD" id="cd00801">
    <property type="entry name" value="INT_P4_C"/>
    <property type="match status" value="1"/>
</dbReference>
<keyword evidence="3" id="KW-0238">DNA-binding</keyword>
<dbReference type="PROSITE" id="PS51898">
    <property type="entry name" value="TYR_RECOMBINASE"/>
    <property type="match status" value="1"/>
</dbReference>
<dbReference type="Pfam" id="PF13356">
    <property type="entry name" value="Arm-DNA-bind_3"/>
    <property type="match status" value="1"/>
</dbReference>
<dbReference type="InterPro" id="IPR038488">
    <property type="entry name" value="Integrase_DNA-bd_sf"/>
</dbReference>
<protein>
    <submittedName>
        <fullName evidence="6 7">Integrase</fullName>
    </submittedName>
</protein>
<evidence type="ECO:0000256" key="1">
    <source>
        <dbReference type="ARBA" id="ARBA00008857"/>
    </source>
</evidence>
<dbReference type="Gene3D" id="1.10.150.130">
    <property type="match status" value="1"/>
</dbReference>
<dbReference type="EMBL" id="LN681231">
    <property type="protein sequence ID" value="CEK28719.1"/>
    <property type="molecule type" value="Genomic_DNA"/>
</dbReference>
<name>A0A0A8VLA6_YERRU</name>
<dbReference type="SUPFAM" id="SSF56349">
    <property type="entry name" value="DNA breaking-rejoining enzymes"/>
    <property type="match status" value="1"/>
</dbReference>